<reference evidence="5" key="1">
    <citation type="submission" date="2023-10" db="EMBL/GenBank/DDBJ databases">
        <title>Genome assembly of Pristionchus species.</title>
        <authorList>
            <person name="Yoshida K."/>
            <person name="Sommer R.J."/>
        </authorList>
    </citation>
    <scope>NUCLEOTIDE SEQUENCE</scope>
    <source>
        <strain evidence="5">RS5133</strain>
    </source>
</reference>
<dbReference type="PANTHER" id="PTHR21245">
    <property type="entry name" value="HETEROGENEOUS NUCLEAR RIBONUCLEOPROTEIN"/>
    <property type="match status" value="1"/>
</dbReference>
<accession>A0AAV5VRH9</accession>
<evidence type="ECO:0000256" key="3">
    <source>
        <dbReference type="SAM" id="MobiDB-lite"/>
    </source>
</evidence>
<keyword evidence="1 2" id="KW-0694">RNA-binding</keyword>
<dbReference type="PROSITE" id="PS50102">
    <property type="entry name" value="RRM"/>
    <property type="match status" value="1"/>
</dbReference>
<dbReference type="SMART" id="SM00360">
    <property type="entry name" value="RRM"/>
    <property type="match status" value="1"/>
</dbReference>
<feature type="compositionally biased region" description="Basic and acidic residues" evidence="3">
    <location>
        <begin position="100"/>
        <end position="121"/>
    </location>
</feature>
<dbReference type="CDD" id="cd00590">
    <property type="entry name" value="RRM_SF"/>
    <property type="match status" value="1"/>
</dbReference>
<dbReference type="InterPro" id="IPR035979">
    <property type="entry name" value="RBD_domain_sf"/>
</dbReference>
<evidence type="ECO:0000313" key="5">
    <source>
        <dbReference type="EMBL" id="GMT21280.1"/>
    </source>
</evidence>
<sequence length="242" mass="27302">EYEHSKHKNNNCAMTSKTSNQLFVGRLPPDFTRQDVNDIFAAYGKIECIDIPRRECGGRRGFGFVTFQRREDAMLAYAEFKKNPSASLHVEYARIRRKDNRSETGQRRGEGGDYRQNESMRGDGGMGRGDRALSRAEEMTFTIQNDFHGKENRRVSGGVSKIDGRKGKVEFGRGQLQLHFEQGRVERHEQRGNGRTGKNGMGGGRERSKRVLLSAMLDYLQYDLGAKNVPTHRGKRGGGGRG</sequence>
<dbReference type="AlphaFoldDB" id="A0AAV5VRH9"/>
<feature type="domain" description="RRM" evidence="4">
    <location>
        <begin position="20"/>
        <end position="95"/>
    </location>
</feature>
<dbReference type="GO" id="GO:0003723">
    <property type="term" value="F:RNA binding"/>
    <property type="evidence" value="ECO:0007669"/>
    <property type="project" value="UniProtKB-UniRule"/>
</dbReference>
<dbReference type="Gene3D" id="3.30.70.330">
    <property type="match status" value="1"/>
</dbReference>
<gene>
    <name evidence="5" type="ORF">PFISCL1PPCAC_12577</name>
</gene>
<feature type="non-terminal residue" evidence="5">
    <location>
        <position position="1"/>
    </location>
</feature>
<evidence type="ECO:0000259" key="4">
    <source>
        <dbReference type="PROSITE" id="PS50102"/>
    </source>
</evidence>
<dbReference type="Pfam" id="PF00076">
    <property type="entry name" value="RRM_1"/>
    <property type="match status" value="1"/>
</dbReference>
<protein>
    <recommendedName>
        <fullName evidence="4">RRM domain-containing protein</fullName>
    </recommendedName>
</protein>
<dbReference type="SUPFAM" id="SSF54928">
    <property type="entry name" value="RNA-binding domain, RBD"/>
    <property type="match status" value="1"/>
</dbReference>
<proteinExistence type="predicted"/>
<evidence type="ECO:0000256" key="2">
    <source>
        <dbReference type="PROSITE-ProRule" id="PRU00176"/>
    </source>
</evidence>
<keyword evidence="6" id="KW-1185">Reference proteome</keyword>
<organism evidence="5 6">
    <name type="scientific">Pristionchus fissidentatus</name>
    <dbReference type="NCBI Taxonomy" id="1538716"/>
    <lineage>
        <taxon>Eukaryota</taxon>
        <taxon>Metazoa</taxon>
        <taxon>Ecdysozoa</taxon>
        <taxon>Nematoda</taxon>
        <taxon>Chromadorea</taxon>
        <taxon>Rhabditida</taxon>
        <taxon>Rhabditina</taxon>
        <taxon>Diplogasteromorpha</taxon>
        <taxon>Diplogasteroidea</taxon>
        <taxon>Neodiplogasteridae</taxon>
        <taxon>Pristionchus</taxon>
    </lineage>
</organism>
<comment type="caution">
    <text evidence="5">The sequence shown here is derived from an EMBL/GenBank/DDBJ whole genome shotgun (WGS) entry which is preliminary data.</text>
</comment>
<feature type="compositionally biased region" description="Gly residues" evidence="3">
    <location>
        <begin position="194"/>
        <end position="203"/>
    </location>
</feature>
<dbReference type="EMBL" id="BTSY01000004">
    <property type="protein sequence ID" value="GMT21280.1"/>
    <property type="molecule type" value="Genomic_DNA"/>
</dbReference>
<dbReference type="InterPro" id="IPR012677">
    <property type="entry name" value="Nucleotide-bd_a/b_plait_sf"/>
</dbReference>
<evidence type="ECO:0000313" key="6">
    <source>
        <dbReference type="Proteomes" id="UP001432322"/>
    </source>
</evidence>
<dbReference type="Proteomes" id="UP001432322">
    <property type="component" value="Unassembled WGS sequence"/>
</dbReference>
<dbReference type="InterPro" id="IPR000504">
    <property type="entry name" value="RRM_dom"/>
</dbReference>
<evidence type="ECO:0000256" key="1">
    <source>
        <dbReference type="ARBA" id="ARBA00022884"/>
    </source>
</evidence>
<feature type="region of interest" description="Disordered" evidence="3">
    <location>
        <begin position="97"/>
        <end position="130"/>
    </location>
</feature>
<name>A0AAV5VRH9_9BILA</name>
<feature type="region of interest" description="Disordered" evidence="3">
    <location>
        <begin position="186"/>
        <end position="206"/>
    </location>
</feature>